<dbReference type="EMBL" id="JAOVZO020000018">
    <property type="protein sequence ID" value="MDC8013742.1"/>
    <property type="molecule type" value="Genomic_DNA"/>
</dbReference>
<dbReference type="AlphaFoldDB" id="A0A9X3YLD1"/>
<evidence type="ECO:0000313" key="1">
    <source>
        <dbReference type="EMBL" id="MDC8013742.1"/>
    </source>
</evidence>
<name>A0A9X3YLD1_9GAMM</name>
<evidence type="ECO:0000313" key="2">
    <source>
        <dbReference type="Proteomes" id="UP001139971"/>
    </source>
</evidence>
<organism evidence="1 2">
    <name type="scientific">Tahibacter soli</name>
    <dbReference type="NCBI Taxonomy" id="2983605"/>
    <lineage>
        <taxon>Bacteria</taxon>
        <taxon>Pseudomonadati</taxon>
        <taxon>Pseudomonadota</taxon>
        <taxon>Gammaproteobacteria</taxon>
        <taxon>Lysobacterales</taxon>
        <taxon>Rhodanobacteraceae</taxon>
        <taxon>Tahibacter</taxon>
    </lineage>
</organism>
<reference evidence="1" key="1">
    <citation type="submission" date="2023-02" db="EMBL/GenBank/DDBJ databases">
        <title>Tahibacter soli sp. nov. isolated from soil.</title>
        <authorList>
            <person name="Baek J.H."/>
            <person name="Lee J.K."/>
            <person name="Choi D.G."/>
            <person name="Jeon C.O."/>
        </authorList>
    </citation>
    <scope>NUCLEOTIDE SEQUENCE</scope>
    <source>
        <strain evidence="1">BL</strain>
    </source>
</reference>
<accession>A0A9X3YLD1</accession>
<sequence>MKLVDDLKSALRSVDPGKAWSEYALKVLSSEPFNALSSDPGSEGAGSLAATFTIRIKSAREAGLEVSGAHEVVDAMKRLPPDTSINVLVVKSEHYLVQGFRHASSGELLGCLVLKRLRDSKSWHEAAGNRSQG</sequence>
<gene>
    <name evidence="1" type="ORF">OD750_014465</name>
</gene>
<dbReference type="Proteomes" id="UP001139971">
    <property type="component" value="Unassembled WGS sequence"/>
</dbReference>
<dbReference type="RefSeq" id="WP_263544598.1">
    <property type="nucleotide sequence ID" value="NZ_JAOVZO020000018.1"/>
</dbReference>
<proteinExistence type="predicted"/>
<keyword evidence="2" id="KW-1185">Reference proteome</keyword>
<protein>
    <submittedName>
        <fullName evidence="1">Uncharacterized protein</fullName>
    </submittedName>
</protein>
<comment type="caution">
    <text evidence="1">The sequence shown here is derived from an EMBL/GenBank/DDBJ whole genome shotgun (WGS) entry which is preliminary data.</text>
</comment>